<dbReference type="InterPro" id="IPR023100">
    <property type="entry name" value="D-aminoacylase_insert_dom_sf"/>
</dbReference>
<proteinExistence type="predicted"/>
<protein>
    <submittedName>
        <fullName evidence="4">Amidohydrolase family protein</fullName>
    </submittedName>
</protein>
<dbReference type="Gene3D" id="3.30.1490.130">
    <property type="entry name" value="D-aminoacylase. Domain 3"/>
    <property type="match status" value="1"/>
</dbReference>
<dbReference type="InterPro" id="IPR011059">
    <property type="entry name" value="Metal-dep_hydrolase_composite"/>
</dbReference>
<reference evidence="4" key="1">
    <citation type="submission" date="2021-09" db="EMBL/GenBank/DDBJ databases">
        <title>Fulvivirga sp. isolated from coastal sediment.</title>
        <authorList>
            <person name="Yu H."/>
        </authorList>
    </citation>
    <scope>NUCLEOTIDE SEQUENCE</scope>
    <source>
        <strain evidence="4">1062</strain>
    </source>
</reference>
<dbReference type="PANTHER" id="PTHR11647:SF1">
    <property type="entry name" value="COLLAPSIN RESPONSE MEDIATOR PROTEIN"/>
    <property type="match status" value="1"/>
</dbReference>
<name>A0A9X1HUN1_9BACT</name>
<keyword evidence="5" id="KW-1185">Reference proteome</keyword>
<organism evidence="4 5">
    <name type="scientific">Fulvivirga sedimenti</name>
    <dbReference type="NCBI Taxonomy" id="2879465"/>
    <lineage>
        <taxon>Bacteria</taxon>
        <taxon>Pseudomonadati</taxon>
        <taxon>Bacteroidota</taxon>
        <taxon>Cytophagia</taxon>
        <taxon>Cytophagales</taxon>
        <taxon>Fulvivirgaceae</taxon>
        <taxon>Fulvivirga</taxon>
    </lineage>
</organism>
<gene>
    <name evidence="2" type="ORF">LDX50_09265</name>
    <name evidence="3" type="ORF">LDX50_15235</name>
    <name evidence="4" type="ORF">LDX50_20955</name>
</gene>
<dbReference type="EMBL" id="JAIXNE010000004">
    <property type="protein sequence ID" value="MCA6077363.1"/>
    <property type="molecule type" value="Genomic_DNA"/>
</dbReference>
<dbReference type="SUPFAM" id="SSF51556">
    <property type="entry name" value="Metallo-dependent hydrolases"/>
    <property type="match status" value="1"/>
</dbReference>
<evidence type="ECO:0000259" key="1">
    <source>
        <dbReference type="Pfam" id="PF07969"/>
    </source>
</evidence>
<dbReference type="RefSeq" id="WP_225698164.1">
    <property type="nucleotide sequence ID" value="NZ_JAIXNE010000002.1"/>
</dbReference>
<dbReference type="InterPro" id="IPR013108">
    <property type="entry name" value="Amidohydro_3"/>
</dbReference>
<dbReference type="Gene3D" id="2.30.40.10">
    <property type="entry name" value="Urease, subunit C, domain 1"/>
    <property type="match status" value="1"/>
</dbReference>
<dbReference type="EMBL" id="JAIXNE010000003">
    <property type="protein sequence ID" value="MCA6076235.1"/>
    <property type="molecule type" value="Genomic_DNA"/>
</dbReference>
<evidence type="ECO:0000313" key="2">
    <source>
        <dbReference type="EMBL" id="MCA6075058.1"/>
    </source>
</evidence>
<dbReference type="NCBIfam" id="NF006560">
    <property type="entry name" value="PRK09061.1"/>
    <property type="match status" value="1"/>
</dbReference>
<dbReference type="GO" id="GO:0016811">
    <property type="term" value="F:hydrolase activity, acting on carbon-nitrogen (but not peptide) bonds, in linear amides"/>
    <property type="evidence" value="ECO:0007669"/>
    <property type="project" value="InterPro"/>
</dbReference>
<dbReference type="Gene3D" id="3.20.20.140">
    <property type="entry name" value="Metal-dependent hydrolases"/>
    <property type="match status" value="1"/>
</dbReference>
<sequence length="510" mass="56332">MTEYLILLKNSNHHIFFSLLVVLAISALGTSVVNAQSEIQYDIVLKGGRVIDPETKMDDIRNVGISDGRIMEISSGSLSGKQTIDVSGLVVSPGFIDLHVHGVTNVEQEYQVRDGVTSALELEWGVPMLRAWYESRASNALINYGASVNWAFCRSLDNPEMKSGVEEIEKRISGGQYKGVDIILDEVKPALYTELSADQLPGMLEHVKESLREGGVGIGLVPAYVTGSSREEIYRIYQLAGEMQVPIFTHVREGGTMAIQQSISDAVITGAPLHIVHVNSMARSEIGLALEMLQAAQQRGFDITTELYPYTAASTGIETALFDDGWQERLGISYNDLQWVATGERLTEKTFIEKRKEGGIVIVHMMKPDWIRTGIAADKVIISSDGMFYAKLAHPRTAGTFSRVLGKYVREEKVISLPTAIEKMTLLPARRLETISPMMRFKGRIQVGADADITVFDPDKVIDRATFDEGLKFSEGIHYVLVNGVLVVNEGKTVKNVYPGQPIYGKFKKQ</sequence>
<feature type="domain" description="Amidohydrolase 3" evidence="1">
    <location>
        <begin position="292"/>
        <end position="488"/>
    </location>
</feature>
<evidence type="ECO:0000313" key="4">
    <source>
        <dbReference type="EMBL" id="MCA6077363.1"/>
    </source>
</evidence>
<dbReference type="SUPFAM" id="SSF51338">
    <property type="entry name" value="Composite domain of metallo-dependent hydrolases"/>
    <property type="match status" value="1"/>
</dbReference>
<dbReference type="Proteomes" id="UP001139409">
    <property type="component" value="Unassembled WGS sequence"/>
</dbReference>
<dbReference type="PANTHER" id="PTHR11647">
    <property type="entry name" value="HYDRANTOINASE/DIHYDROPYRIMIDINASE FAMILY MEMBER"/>
    <property type="match status" value="1"/>
</dbReference>
<dbReference type="EMBL" id="JAIXNE010000002">
    <property type="protein sequence ID" value="MCA6075058.1"/>
    <property type="molecule type" value="Genomic_DNA"/>
</dbReference>
<evidence type="ECO:0000313" key="5">
    <source>
        <dbReference type="Proteomes" id="UP001139409"/>
    </source>
</evidence>
<dbReference type="AlphaFoldDB" id="A0A9X1HUN1"/>
<dbReference type="InterPro" id="IPR032466">
    <property type="entry name" value="Metal_Hydrolase"/>
</dbReference>
<dbReference type="InterPro" id="IPR050378">
    <property type="entry name" value="Metallo-dep_Hydrolases_sf"/>
</dbReference>
<accession>A0A9X1HUN1</accession>
<comment type="caution">
    <text evidence="4">The sequence shown here is derived from an EMBL/GenBank/DDBJ whole genome shotgun (WGS) entry which is preliminary data.</text>
</comment>
<dbReference type="Pfam" id="PF07969">
    <property type="entry name" value="Amidohydro_3"/>
    <property type="match status" value="1"/>
</dbReference>
<evidence type="ECO:0000313" key="3">
    <source>
        <dbReference type="EMBL" id="MCA6076235.1"/>
    </source>
</evidence>